<dbReference type="RefSeq" id="WP_058492779.1">
    <property type="nucleotide sequence ID" value="NZ_CBCRUR010000007.1"/>
</dbReference>
<evidence type="ECO:0000313" key="2">
    <source>
        <dbReference type="Proteomes" id="UP000054662"/>
    </source>
</evidence>
<comment type="caution">
    <text evidence="1">The sequence shown here is derived from an EMBL/GenBank/DDBJ whole genome shotgun (WGS) entry which is preliminary data.</text>
</comment>
<proteinExistence type="predicted"/>
<dbReference type="Proteomes" id="UP000054662">
    <property type="component" value="Unassembled WGS sequence"/>
</dbReference>
<protein>
    <submittedName>
        <fullName evidence="1">Uncharacterized protein</fullName>
    </submittedName>
</protein>
<organism evidence="1 2">
    <name type="scientific">Legionella worsleiensis</name>
    <dbReference type="NCBI Taxonomy" id="45076"/>
    <lineage>
        <taxon>Bacteria</taxon>
        <taxon>Pseudomonadati</taxon>
        <taxon>Pseudomonadota</taxon>
        <taxon>Gammaproteobacteria</taxon>
        <taxon>Legionellales</taxon>
        <taxon>Legionellaceae</taxon>
        <taxon>Legionella</taxon>
    </lineage>
</organism>
<keyword evidence="2" id="KW-1185">Reference proteome</keyword>
<dbReference type="EMBL" id="LNZC01000009">
    <property type="protein sequence ID" value="KTD80714.1"/>
    <property type="molecule type" value="Genomic_DNA"/>
</dbReference>
<dbReference type="AlphaFoldDB" id="A0A0W1AH66"/>
<reference evidence="1 2" key="1">
    <citation type="submission" date="2015-11" db="EMBL/GenBank/DDBJ databases">
        <title>Genomic analysis of 38 Legionella species identifies large and diverse effector repertoires.</title>
        <authorList>
            <person name="Burstein D."/>
            <person name="Amaro F."/>
            <person name="Zusman T."/>
            <person name="Lifshitz Z."/>
            <person name="Cohen O."/>
            <person name="Gilbert J.A."/>
            <person name="Pupko T."/>
            <person name="Shuman H.A."/>
            <person name="Segal G."/>
        </authorList>
    </citation>
    <scope>NUCLEOTIDE SEQUENCE [LARGE SCALE GENOMIC DNA]</scope>
    <source>
        <strain evidence="1 2">ATCC 49508</strain>
    </source>
</reference>
<dbReference type="OrthoDB" id="5638204at2"/>
<evidence type="ECO:0000313" key="1">
    <source>
        <dbReference type="EMBL" id="KTD80714.1"/>
    </source>
</evidence>
<name>A0A0W1AH66_9GAMM</name>
<accession>A0A0W1AH66</accession>
<sequence length="178" mass="20597">MFYPQQTIKYTGPGVSPVYLVEFSFNSCNSKMTINFIADQKEGITNSLLNANIPFTEEGTNTISIQNSFQKPNIRNSLCVLANDGFISHDFLQEIKEKCSPVHRNEVDLDDFAYEKNQQLQLQVLSRVKTFFKEKRSLQTIEKDPYDDILLHGFIEWEEPENGDDHFVSSETARNYRI</sequence>
<dbReference type="PATRIC" id="fig|45076.6.peg.1041"/>
<gene>
    <name evidence="1" type="ORF">Lwor_0957</name>
</gene>